<organism evidence="1 2">
    <name type="scientific">Acetobacterium fimetarium</name>
    <dbReference type="NCBI Taxonomy" id="52691"/>
    <lineage>
        <taxon>Bacteria</taxon>
        <taxon>Bacillati</taxon>
        <taxon>Bacillota</taxon>
        <taxon>Clostridia</taxon>
        <taxon>Eubacteriales</taxon>
        <taxon>Eubacteriaceae</taxon>
        <taxon>Acetobacterium</taxon>
    </lineage>
</organism>
<accession>A0ABR6WRY4</accession>
<proteinExistence type="predicted"/>
<dbReference type="EMBL" id="WJBC01000002">
    <property type="protein sequence ID" value="MBC3803321.1"/>
    <property type="molecule type" value="Genomic_DNA"/>
</dbReference>
<sequence>MNNRLKIKYTSSADQCQTFTVQLADNGDLAPSVLVPELSAAATDPPLVPVVGGCPGDAFVIAMSSVRVNVKLSPVSVSISGIAPDVSPGVAVF</sequence>
<comment type="caution">
    <text evidence="1">The sequence shown here is derived from an EMBL/GenBank/DDBJ whole genome shotgun (WGS) entry which is preliminary data.</text>
</comment>
<name>A0ABR6WRY4_9FIRM</name>
<evidence type="ECO:0000313" key="1">
    <source>
        <dbReference type="EMBL" id="MBC3803321.1"/>
    </source>
</evidence>
<evidence type="ECO:0000313" key="2">
    <source>
        <dbReference type="Proteomes" id="UP000603234"/>
    </source>
</evidence>
<protein>
    <submittedName>
        <fullName evidence="1">Uncharacterized protein</fullName>
    </submittedName>
</protein>
<dbReference type="RefSeq" id="WP_186841230.1">
    <property type="nucleotide sequence ID" value="NZ_WJBC01000002.1"/>
</dbReference>
<gene>
    <name evidence="1" type="ORF">GH808_02535</name>
</gene>
<keyword evidence="2" id="KW-1185">Reference proteome</keyword>
<dbReference type="Proteomes" id="UP000603234">
    <property type="component" value="Unassembled WGS sequence"/>
</dbReference>
<reference evidence="1 2" key="1">
    <citation type="journal article" date="2020" name="mSystems">
        <title>Defining Genomic and Predicted Metabolic Features of the Acetobacterium Genus.</title>
        <authorList>
            <person name="Ross D.E."/>
            <person name="Marshall C.W."/>
            <person name="Gulliver D."/>
            <person name="May H.D."/>
            <person name="Norman R.S."/>
        </authorList>
    </citation>
    <scope>NUCLEOTIDE SEQUENCE [LARGE SCALE GENOMIC DNA]</scope>
    <source>
        <strain evidence="1 2">DSM 8238</strain>
    </source>
</reference>